<comment type="similarity">
    <text evidence="2">Belongs to the DegT/DnrJ/EryC1 family.</text>
</comment>
<dbReference type="GO" id="GO:0000271">
    <property type="term" value="P:polysaccharide biosynthetic process"/>
    <property type="evidence" value="ECO:0007669"/>
    <property type="project" value="TreeGrafter"/>
</dbReference>
<proteinExistence type="inferred from homology"/>
<dbReference type="Gene3D" id="3.40.640.10">
    <property type="entry name" value="Type I PLP-dependent aspartate aminotransferase-like (Major domain)"/>
    <property type="match status" value="1"/>
</dbReference>
<gene>
    <name evidence="3" type="ORF">MNBD_DELTA01-2108</name>
</gene>
<dbReference type="AlphaFoldDB" id="A0A3B0QVK0"/>
<dbReference type="CDD" id="cd00616">
    <property type="entry name" value="AHBA_syn"/>
    <property type="match status" value="1"/>
</dbReference>
<dbReference type="InterPro" id="IPR015421">
    <property type="entry name" value="PyrdxlP-dep_Trfase_major"/>
</dbReference>
<evidence type="ECO:0000256" key="2">
    <source>
        <dbReference type="ARBA" id="ARBA00037999"/>
    </source>
</evidence>
<reference evidence="3" key="1">
    <citation type="submission" date="2018-06" db="EMBL/GenBank/DDBJ databases">
        <authorList>
            <person name="Zhirakovskaya E."/>
        </authorList>
    </citation>
    <scope>NUCLEOTIDE SEQUENCE</scope>
</reference>
<name>A0A3B0QVK0_9ZZZZ</name>
<dbReference type="InterPro" id="IPR015422">
    <property type="entry name" value="PyrdxlP-dep_Trfase_small"/>
</dbReference>
<dbReference type="PANTHER" id="PTHR30244:SF36">
    <property type="entry name" value="3-OXO-GLUCOSE-6-PHOSPHATE:GLUTAMATE AMINOTRANSFERASE"/>
    <property type="match status" value="1"/>
</dbReference>
<dbReference type="InterPro" id="IPR015424">
    <property type="entry name" value="PyrdxlP-dep_Trfase"/>
</dbReference>
<dbReference type="SUPFAM" id="SSF53383">
    <property type="entry name" value="PLP-dependent transferases"/>
    <property type="match status" value="1"/>
</dbReference>
<organism evidence="3">
    <name type="scientific">hydrothermal vent metagenome</name>
    <dbReference type="NCBI Taxonomy" id="652676"/>
    <lineage>
        <taxon>unclassified sequences</taxon>
        <taxon>metagenomes</taxon>
        <taxon>ecological metagenomes</taxon>
    </lineage>
</organism>
<dbReference type="GO" id="GO:0030170">
    <property type="term" value="F:pyridoxal phosphate binding"/>
    <property type="evidence" value="ECO:0007669"/>
    <property type="project" value="UniProtKB-ARBA"/>
</dbReference>
<evidence type="ECO:0000313" key="3">
    <source>
        <dbReference type="EMBL" id="VAV83597.1"/>
    </source>
</evidence>
<dbReference type="Pfam" id="PF01041">
    <property type="entry name" value="DegT_DnrJ_EryC1"/>
    <property type="match status" value="1"/>
</dbReference>
<dbReference type="EMBL" id="UOEA01000043">
    <property type="protein sequence ID" value="VAV83597.1"/>
    <property type="molecule type" value="Genomic_DNA"/>
</dbReference>
<evidence type="ECO:0000256" key="1">
    <source>
        <dbReference type="ARBA" id="ARBA00022898"/>
    </source>
</evidence>
<dbReference type="Gene3D" id="3.90.1150.10">
    <property type="entry name" value="Aspartate Aminotransferase, domain 1"/>
    <property type="match status" value="1"/>
</dbReference>
<accession>A0A3B0QVK0</accession>
<keyword evidence="1" id="KW-0663">Pyridoxal phosphate</keyword>
<dbReference type="PIRSF" id="PIRSF000390">
    <property type="entry name" value="PLP_StrS"/>
    <property type="match status" value="1"/>
</dbReference>
<dbReference type="FunFam" id="3.40.640.10:FF:000089">
    <property type="entry name" value="Aminotransferase, DegT/DnrJ/EryC1/StrS family"/>
    <property type="match status" value="1"/>
</dbReference>
<dbReference type="InterPro" id="IPR000653">
    <property type="entry name" value="DegT/StrS_aminotransferase"/>
</dbReference>
<dbReference type="GO" id="GO:0008483">
    <property type="term" value="F:transaminase activity"/>
    <property type="evidence" value="ECO:0007669"/>
    <property type="project" value="TreeGrafter"/>
</dbReference>
<protein>
    <submittedName>
        <fullName evidence="3">Pleiotropic regulatory protein</fullName>
    </submittedName>
</protein>
<sequence length="376" mass="41175">MKKVQLLSLSEQYKEFEKEVLCEIKKICSNQSFVLGENVRELEKEIAAYCGAKYGIGVASGSDAILLALMAYGIGPGDKVVTTPYTFFSTAGSIARLGAEPVFVDIEPDSFNIDPNGIERILKKDRAGKVKAIMPVHLFGRAADMTAIKKLASSKGIPVIEDAAQAIGTEYKGKRVGAIGDIGCFSFYPTKNLGGFGDGGMVTTNSKRLADKLGMLHLHGGSRTYHHPIIGLNSRLDEIQAAVLRIKLRRLDGWTDKRIQNAALYAELFEKAGLTGKITPHAADPEGRVIYNQYVIMAKKRNALRKYLTANGIGSGIYYPLPLHLQDCFKYLGYKRGDMPVSEHAARASLALPVYSELKKGDIKYVVDKIAEFYKG</sequence>
<dbReference type="PANTHER" id="PTHR30244">
    <property type="entry name" value="TRANSAMINASE"/>
    <property type="match status" value="1"/>
</dbReference>